<dbReference type="EMBL" id="MT142535">
    <property type="protein sequence ID" value="QJA84786.1"/>
    <property type="molecule type" value="Genomic_DNA"/>
</dbReference>
<dbReference type="GO" id="GO:0003677">
    <property type="term" value="F:DNA binding"/>
    <property type="evidence" value="ECO:0007669"/>
    <property type="project" value="InterPro"/>
</dbReference>
<name>A0A6M3JEI9_9ZZZZ</name>
<proteinExistence type="predicted"/>
<evidence type="ECO:0000313" key="2">
    <source>
        <dbReference type="EMBL" id="QJA67297.1"/>
    </source>
</evidence>
<gene>
    <name evidence="3" type="ORF">MM415A00148_0004</name>
    <name evidence="2" type="ORF">MM415B00245_0003</name>
</gene>
<organism evidence="2">
    <name type="scientific">viral metagenome</name>
    <dbReference type="NCBI Taxonomy" id="1070528"/>
    <lineage>
        <taxon>unclassified sequences</taxon>
        <taxon>metagenomes</taxon>
        <taxon>organismal metagenomes</taxon>
    </lineage>
</organism>
<feature type="domain" description="HTH cro/C1-type" evidence="1">
    <location>
        <begin position="8"/>
        <end position="62"/>
    </location>
</feature>
<reference evidence="2" key="1">
    <citation type="submission" date="2020-03" db="EMBL/GenBank/DDBJ databases">
        <title>The deep terrestrial virosphere.</title>
        <authorList>
            <person name="Holmfeldt K."/>
            <person name="Nilsson E."/>
            <person name="Simone D."/>
            <person name="Lopez-Fernandez M."/>
            <person name="Wu X."/>
            <person name="de Brujin I."/>
            <person name="Lundin D."/>
            <person name="Andersson A."/>
            <person name="Bertilsson S."/>
            <person name="Dopson M."/>
        </authorList>
    </citation>
    <scope>NUCLEOTIDE SEQUENCE</scope>
    <source>
        <strain evidence="3">MM415A00148</strain>
        <strain evidence="2">MM415B00245</strain>
    </source>
</reference>
<dbReference type="Gene3D" id="1.10.260.40">
    <property type="entry name" value="lambda repressor-like DNA-binding domains"/>
    <property type="match status" value="1"/>
</dbReference>
<dbReference type="EMBL" id="MT141569">
    <property type="protein sequence ID" value="QJA67297.1"/>
    <property type="molecule type" value="Genomic_DNA"/>
</dbReference>
<dbReference type="PROSITE" id="PS50943">
    <property type="entry name" value="HTH_CROC1"/>
    <property type="match status" value="1"/>
</dbReference>
<accession>A0A6M3JEI9</accession>
<evidence type="ECO:0000313" key="3">
    <source>
        <dbReference type="EMBL" id="QJA84786.1"/>
    </source>
</evidence>
<sequence>MDNFTEWLLAEIDKRKWTQADLSRASGLTTAGISRILSGSRGAGIDALNAIAGAFNYPLETVYRQAGLLPPSSPNDPRLEELRHLFNYLDDTDRQDIIEYTRLRLRLGENKGKYTSKE</sequence>
<dbReference type="SMART" id="SM00530">
    <property type="entry name" value="HTH_XRE"/>
    <property type="match status" value="1"/>
</dbReference>
<dbReference type="SUPFAM" id="SSF47413">
    <property type="entry name" value="lambda repressor-like DNA-binding domains"/>
    <property type="match status" value="1"/>
</dbReference>
<dbReference type="InterPro" id="IPR010982">
    <property type="entry name" value="Lambda_DNA-bd_dom_sf"/>
</dbReference>
<protein>
    <submittedName>
        <fullName evidence="2">Putative DNA binding, helix-turn-helix domain containing protein</fullName>
    </submittedName>
</protein>
<dbReference type="InterPro" id="IPR001387">
    <property type="entry name" value="Cro/C1-type_HTH"/>
</dbReference>
<dbReference type="AlphaFoldDB" id="A0A6M3JEI9"/>
<dbReference type="CDD" id="cd00093">
    <property type="entry name" value="HTH_XRE"/>
    <property type="match status" value="1"/>
</dbReference>
<evidence type="ECO:0000259" key="1">
    <source>
        <dbReference type="PROSITE" id="PS50943"/>
    </source>
</evidence>
<dbReference type="Pfam" id="PF01381">
    <property type="entry name" value="HTH_3"/>
    <property type="match status" value="1"/>
</dbReference>